<dbReference type="Proteomes" id="UP000683139">
    <property type="component" value="Unassembled WGS sequence"/>
</dbReference>
<proteinExistence type="predicted"/>
<sequence>MTHQDQHNENEQKGQLAPLHKEGKEEFNISDNDTNFIFNGGEEIAEFEQQRKIFSENSPKE</sequence>
<protein>
    <submittedName>
        <fullName evidence="2">Uncharacterized protein</fullName>
    </submittedName>
</protein>
<evidence type="ECO:0000313" key="2">
    <source>
        <dbReference type="EMBL" id="GIP14759.1"/>
    </source>
</evidence>
<accession>A0A919YMG1</accession>
<evidence type="ECO:0000256" key="1">
    <source>
        <dbReference type="SAM" id="MobiDB-lite"/>
    </source>
</evidence>
<organism evidence="2 3">
    <name type="scientific">Paenibacillus montaniterrae</name>
    <dbReference type="NCBI Taxonomy" id="429341"/>
    <lineage>
        <taxon>Bacteria</taxon>
        <taxon>Bacillati</taxon>
        <taxon>Bacillota</taxon>
        <taxon>Bacilli</taxon>
        <taxon>Bacillales</taxon>
        <taxon>Paenibacillaceae</taxon>
        <taxon>Paenibacillus</taxon>
    </lineage>
</organism>
<dbReference type="RefSeq" id="WP_213512959.1">
    <property type="nucleotide sequence ID" value="NZ_BOSE01000001.1"/>
</dbReference>
<dbReference type="EMBL" id="BOSE01000001">
    <property type="protein sequence ID" value="GIP14759.1"/>
    <property type="molecule type" value="Genomic_DNA"/>
</dbReference>
<evidence type="ECO:0000313" key="3">
    <source>
        <dbReference type="Proteomes" id="UP000683139"/>
    </source>
</evidence>
<feature type="region of interest" description="Disordered" evidence="1">
    <location>
        <begin position="1"/>
        <end position="26"/>
    </location>
</feature>
<keyword evidence="3" id="KW-1185">Reference proteome</keyword>
<name>A0A919YMG1_9BACL</name>
<dbReference type="AlphaFoldDB" id="A0A919YMG1"/>
<reference evidence="2" key="1">
    <citation type="submission" date="2021-03" db="EMBL/GenBank/DDBJ databases">
        <title>Antimicrobial resistance genes in bacteria isolated from Japanese honey, and their potential for conferring macrolide and lincosamide resistance in the American foulbrood pathogen Paenibacillus larvae.</title>
        <authorList>
            <person name="Okamoto M."/>
            <person name="Kumagai M."/>
            <person name="Kanamori H."/>
            <person name="Takamatsu D."/>
        </authorList>
    </citation>
    <scope>NUCLEOTIDE SEQUENCE</scope>
    <source>
        <strain evidence="2">J40TS1</strain>
    </source>
</reference>
<gene>
    <name evidence="2" type="ORF">J40TS1_04010</name>
</gene>
<feature type="compositionally biased region" description="Basic and acidic residues" evidence="1">
    <location>
        <begin position="1"/>
        <end position="12"/>
    </location>
</feature>
<comment type="caution">
    <text evidence="2">The sequence shown here is derived from an EMBL/GenBank/DDBJ whole genome shotgun (WGS) entry which is preliminary data.</text>
</comment>